<dbReference type="GO" id="GO:0008233">
    <property type="term" value="F:peptidase activity"/>
    <property type="evidence" value="ECO:0007669"/>
    <property type="project" value="UniProtKB-KW"/>
</dbReference>
<dbReference type="OrthoDB" id="9803764at2"/>
<geneLocation type="plasmid" evidence="2 3">
    <name>pHS1</name>
</geneLocation>
<dbReference type="Pfam" id="PF01965">
    <property type="entry name" value="DJ-1_PfpI"/>
    <property type="match status" value="1"/>
</dbReference>
<dbReference type="InterPro" id="IPR052158">
    <property type="entry name" value="INH-QAR"/>
</dbReference>
<evidence type="ECO:0000313" key="3">
    <source>
        <dbReference type="Proteomes" id="UP000019028"/>
    </source>
</evidence>
<protein>
    <submittedName>
        <fullName evidence="2">Putative intracellular protease/amidase</fullName>
    </submittedName>
</protein>
<dbReference type="SUPFAM" id="SSF52317">
    <property type="entry name" value="Class I glutamine amidotransferase-like"/>
    <property type="match status" value="1"/>
</dbReference>
<dbReference type="AlphaFoldDB" id="W0I338"/>
<reference evidence="2 3" key="1">
    <citation type="journal article" date="2014" name="Genome Biol. Evol.">
        <title>Genome degeneration and adaptation in a nascent stage of symbiosis.</title>
        <authorList>
            <person name="Oakeson K.F."/>
            <person name="Gil R."/>
            <person name="Clayton A.L."/>
            <person name="Dunn D.M."/>
            <person name="von Niederhausern A.C."/>
            <person name="Hamil C."/>
            <person name="Aoyagi A."/>
            <person name="Duval B."/>
            <person name="Baca A."/>
            <person name="Silva F.J."/>
            <person name="Vallier A."/>
            <person name="Jackson D.G."/>
            <person name="Latorre A."/>
            <person name="Weiss R.B."/>
            <person name="Heddi A."/>
            <person name="Moya A."/>
            <person name="Dale C."/>
        </authorList>
    </citation>
    <scope>NUCLEOTIDE SEQUENCE [LARGE SCALE GENOMIC DNA]</scope>
    <source>
        <strain evidence="2 3">HS1</strain>
        <plasmid evidence="3">Plasmid pHS1</plasmid>
    </source>
</reference>
<dbReference type="RefSeq" id="WP_025424300.1">
    <property type="nucleotide sequence ID" value="NZ_CP006570.1"/>
</dbReference>
<proteinExistence type="predicted"/>
<dbReference type="InterPro" id="IPR029062">
    <property type="entry name" value="Class_I_gatase-like"/>
</dbReference>
<dbReference type="PANTHER" id="PTHR43130">
    <property type="entry name" value="ARAC-FAMILY TRANSCRIPTIONAL REGULATOR"/>
    <property type="match status" value="1"/>
</dbReference>
<gene>
    <name evidence="2" type="ORF">Sant_P0126</name>
</gene>
<dbReference type="CDD" id="cd03139">
    <property type="entry name" value="GATase1_PfpI_2"/>
    <property type="match status" value="1"/>
</dbReference>
<dbReference type="HOGENOM" id="CLU_000445_44_8_6"/>
<keyword evidence="2" id="KW-0378">Hydrolase</keyword>
<keyword evidence="2" id="KW-0645">Protease</keyword>
<evidence type="ECO:0000313" key="2">
    <source>
        <dbReference type="EMBL" id="AHF79172.1"/>
    </source>
</evidence>
<name>W0I338_9GAMM</name>
<dbReference type="GO" id="GO:0006508">
    <property type="term" value="P:proteolysis"/>
    <property type="evidence" value="ECO:0007669"/>
    <property type="project" value="UniProtKB-KW"/>
</dbReference>
<keyword evidence="2" id="KW-0614">Plasmid</keyword>
<accession>W0I338</accession>
<sequence length="199" mass="21810">MDVAILLFDQYETLDAMGPAEIFGSLPNTAIHCLSLDGGPVQSAQGVVVMTHPVSHWTEPMDIALLPGGKSTLSLQHNPVFLHHLTRLANAAEWMLTVCTGSVLLAQTGLLDGRQATSNKSAWQAVIDSSDKVNWQHKARWCVDGKYYTSSGVSAGMDMSLGFIADRLRRPRAYQLANGMEYRWHEDAADDPFAVPQDQ</sequence>
<dbReference type="PATRIC" id="fig|1239307.3.peg.4658"/>
<dbReference type="EMBL" id="CP006570">
    <property type="protein sequence ID" value="AHF79172.1"/>
    <property type="molecule type" value="Genomic_DNA"/>
</dbReference>
<dbReference type="Proteomes" id="UP000019028">
    <property type="component" value="Plasmid pHS1"/>
</dbReference>
<dbReference type="KEGG" id="sod:Sant_P0126"/>
<dbReference type="InterPro" id="IPR002818">
    <property type="entry name" value="DJ-1/PfpI"/>
</dbReference>
<keyword evidence="3" id="KW-1185">Reference proteome</keyword>
<evidence type="ECO:0000259" key="1">
    <source>
        <dbReference type="Pfam" id="PF01965"/>
    </source>
</evidence>
<organism evidence="2 3">
    <name type="scientific">Sodalis praecaptivus</name>
    <dbReference type="NCBI Taxonomy" id="1239307"/>
    <lineage>
        <taxon>Bacteria</taxon>
        <taxon>Pseudomonadati</taxon>
        <taxon>Pseudomonadota</taxon>
        <taxon>Gammaproteobacteria</taxon>
        <taxon>Enterobacterales</taxon>
        <taxon>Bruguierivoracaceae</taxon>
        <taxon>Sodalis</taxon>
    </lineage>
</organism>
<dbReference type="Gene3D" id="3.40.50.880">
    <property type="match status" value="1"/>
</dbReference>
<feature type="domain" description="DJ-1/PfpI" evidence="1">
    <location>
        <begin position="2"/>
        <end position="164"/>
    </location>
</feature>
<dbReference type="PANTHER" id="PTHR43130:SF15">
    <property type="entry name" value="THIJ_PFPI FAMILY PROTEIN (AFU_ORTHOLOGUE AFUA_5G14240)"/>
    <property type="match status" value="1"/>
</dbReference>